<dbReference type="OrthoDB" id="9814791at2"/>
<evidence type="ECO:0008006" key="3">
    <source>
        <dbReference type="Google" id="ProtNLM"/>
    </source>
</evidence>
<evidence type="ECO:0000313" key="2">
    <source>
        <dbReference type="Proteomes" id="UP000274909"/>
    </source>
</evidence>
<proteinExistence type="predicted"/>
<reference evidence="1 2" key="1">
    <citation type="submission" date="2018-12" db="EMBL/GenBank/DDBJ databases">
        <authorList>
            <person name="Li F."/>
        </authorList>
    </citation>
    <scope>NUCLEOTIDE SEQUENCE [LARGE SCALE GENOMIC DNA]</scope>
    <source>
        <strain evidence="1 2">EGI 6500705</strain>
    </source>
</reference>
<organism evidence="1 2">
    <name type="scientific">Labedella endophytica</name>
    <dbReference type="NCBI Taxonomy" id="1523160"/>
    <lineage>
        <taxon>Bacteria</taxon>
        <taxon>Bacillati</taxon>
        <taxon>Actinomycetota</taxon>
        <taxon>Actinomycetes</taxon>
        <taxon>Micrococcales</taxon>
        <taxon>Microbacteriaceae</taxon>
        <taxon>Labedella</taxon>
    </lineage>
</organism>
<dbReference type="RefSeq" id="WP_127049516.1">
    <property type="nucleotide sequence ID" value="NZ_RZGZ01000002.1"/>
</dbReference>
<protein>
    <recommendedName>
        <fullName evidence="3">DUF1579 domain-containing protein</fullName>
    </recommendedName>
</protein>
<sequence length="181" mass="20299">MTDAHETPESSASARDRFADALISAGPAALHQRRLARFGRLVGSWDVTARRLDERSGEWVEDAFSWHVAFILDGRAVQDVSVRRSPAGPVTIGTAIRVYDADIGLWRVSYMEPARGEYCNLLATGHRKDGIRQDGTRNDGKAIRWNFSLITESSYTWESFVSDDDGKTWWLAEHNEGTRTA</sequence>
<gene>
    <name evidence="1" type="ORF">ELQ94_09600</name>
</gene>
<name>A0A3S0XNW2_9MICO</name>
<evidence type="ECO:0000313" key="1">
    <source>
        <dbReference type="EMBL" id="RUR01710.1"/>
    </source>
</evidence>
<accession>A0A3S0XNW2</accession>
<dbReference type="AlphaFoldDB" id="A0A3S0XNW2"/>
<keyword evidence="2" id="KW-1185">Reference proteome</keyword>
<dbReference type="EMBL" id="RZGZ01000002">
    <property type="protein sequence ID" value="RUR01710.1"/>
    <property type="molecule type" value="Genomic_DNA"/>
</dbReference>
<comment type="caution">
    <text evidence="1">The sequence shown here is derived from an EMBL/GenBank/DDBJ whole genome shotgun (WGS) entry which is preliminary data.</text>
</comment>
<dbReference type="Proteomes" id="UP000274909">
    <property type="component" value="Unassembled WGS sequence"/>
</dbReference>